<sequence>MRKHKRIFPPPLSLLSPIPEDSEWSFSKPFLEEYEEIYQSKLCHKFPSNTIQRKNPNSIIKYCRKLFHSCRSQLSKKPELSLQYSLQILWLIENIRKISDEIIKSAGQCERVATSMLEQSRKQYIKVHFS</sequence>
<reference evidence="2" key="1">
    <citation type="submission" date="2022-11" db="UniProtKB">
        <authorList>
            <consortium name="WormBaseParasite"/>
        </authorList>
    </citation>
    <scope>IDENTIFICATION</scope>
</reference>
<dbReference type="Proteomes" id="UP000887579">
    <property type="component" value="Unplaced"/>
</dbReference>
<protein>
    <submittedName>
        <fullName evidence="2">Uncharacterized protein</fullName>
    </submittedName>
</protein>
<accession>A0AC34G848</accession>
<dbReference type="WBParaSite" id="ES5_v2.g25482.t1">
    <property type="protein sequence ID" value="ES5_v2.g25482.t1"/>
    <property type="gene ID" value="ES5_v2.g25482"/>
</dbReference>
<proteinExistence type="predicted"/>
<name>A0AC34G848_9BILA</name>
<organism evidence="1 2">
    <name type="scientific">Panagrolaimus sp. ES5</name>
    <dbReference type="NCBI Taxonomy" id="591445"/>
    <lineage>
        <taxon>Eukaryota</taxon>
        <taxon>Metazoa</taxon>
        <taxon>Ecdysozoa</taxon>
        <taxon>Nematoda</taxon>
        <taxon>Chromadorea</taxon>
        <taxon>Rhabditida</taxon>
        <taxon>Tylenchina</taxon>
        <taxon>Panagrolaimomorpha</taxon>
        <taxon>Panagrolaimoidea</taxon>
        <taxon>Panagrolaimidae</taxon>
        <taxon>Panagrolaimus</taxon>
    </lineage>
</organism>
<evidence type="ECO:0000313" key="2">
    <source>
        <dbReference type="WBParaSite" id="ES5_v2.g25482.t1"/>
    </source>
</evidence>
<evidence type="ECO:0000313" key="1">
    <source>
        <dbReference type="Proteomes" id="UP000887579"/>
    </source>
</evidence>